<dbReference type="Pfam" id="PF07534">
    <property type="entry name" value="TLD"/>
    <property type="match status" value="1"/>
</dbReference>
<accession>M1K9N2</accession>
<dbReference type="VEuPathDB" id="MicrosporidiaDB:AEWQ_070910"/>
<dbReference type="PROSITE" id="PS51886">
    <property type="entry name" value="TLDC"/>
    <property type="match status" value="1"/>
</dbReference>
<evidence type="ECO:0000259" key="1">
    <source>
        <dbReference type="PROSITE" id="PS51886"/>
    </source>
</evidence>
<dbReference type="VEuPathDB" id="MicrosporidiaDB:ECU07_0940"/>
<sequence>MGIGNCKDYLFDSSLPDLPELQFDLMHDGKKYKASILPEKIVTRLRESLQDRYKYSTSWRLLFSTFENGFSYRTFLESFGENEWPFVLACRTKDGDLFGAFFEDRIRIARNPYGRDSMFLFTAARRGADRLADSEVAVFRISKGKGTGIYCCPDFFAFGCSGERFGLLINKSLLDGETHPVETFGNCLLASKRHFRISYLELWLVQI</sequence>
<name>M1K9N2_ENCCN</name>
<proteinExistence type="predicted"/>
<gene>
    <name evidence="2" type="ORF">ECU07_0940</name>
</gene>
<dbReference type="VEuPathDB" id="MicrosporidiaDB:M970_070900"/>
<dbReference type="AlphaFoldDB" id="M1K9N2"/>
<dbReference type="EMBL" id="KC513610">
    <property type="protein sequence ID" value="AGE95865.1"/>
    <property type="molecule type" value="Genomic_DNA"/>
</dbReference>
<evidence type="ECO:0000313" key="2">
    <source>
        <dbReference type="EMBL" id="AGE95865.1"/>
    </source>
</evidence>
<dbReference type="PANTHER" id="PTHR23354">
    <property type="entry name" value="NUCLEOLAR PROTEIN 7/ESTROGEN RECEPTOR COACTIVATOR-RELATED"/>
    <property type="match status" value="1"/>
</dbReference>
<feature type="domain" description="TLDc" evidence="1">
    <location>
        <begin position="35"/>
        <end position="206"/>
    </location>
</feature>
<organism evidence="2">
    <name type="scientific">Encephalitozoon cuniculi</name>
    <name type="common">Microsporidian parasite</name>
    <dbReference type="NCBI Taxonomy" id="6035"/>
    <lineage>
        <taxon>Eukaryota</taxon>
        <taxon>Fungi</taxon>
        <taxon>Fungi incertae sedis</taxon>
        <taxon>Microsporidia</taxon>
        <taxon>Unikaryonidae</taxon>
        <taxon>Encephalitozoon</taxon>
    </lineage>
</organism>
<reference evidence="2" key="1">
    <citation type="journal article" date="2013" name="Eukaryot. Cell">
        <title>Extremely Reduced Levels of Heterozygosity in the Vertebrate Pathogen Encephalitozoon cuniculi.</title>
        <authorList>
            <person name="Selman M."/>
            <person name="Sak B."/>
            <person name="Kvac M."/>
            <person name="Farinelli L."/>
            <person name="Weiss L.M."/>
            <person name="Corradi N."/>
        </authorList>
    </citation>
    <scope>NUCLEOTIDE SEQUENCE</scope>
</reference>
<dbReference type="SMART" id="SM00584">
    <property type="entry name" value="TLDc"/>
    <property type="match status" value="1"/>
</dbReference>
<protein>
    <recommendedName>
        <fullName evidence="1">TLDc domain-containing protein</fullName>
    </recommendedName>
</protein>
<dbReference type="VEuPathDB" id="MicrosporidiaDB:AEWD_070910"/>
<dbReference type="OMA" id="YFEENIH"/>
<dbReference type="InterPro" id="IPR006571">
    <property type="entry name" value="TLDc_dom"/>
</dbReference>
<dbReference type="VEuPathDB" id="MicrosporidiaDB:AEWR_070900"/>